<evidence type="ECO:0000256" key="6">
    <source>
        <dbReference type="SAM" id="Coils"/>
    </source>
</evidence>
<keyword evidence="4 6" id="KW-0175">Coiled coil</keyword>
<evidence type="ECO:0000256" key="1">
    <source>
        <dbReference type="ARBA" id="ARBA00004184"/>
    </source>
</evidence>
<comment type="subcellular location">
    <subcellularLocation>
        <location evidence="2">Cytoplasm</location>
    </subcellularLocation>
    <subcellularLocation>
        <location evidence="1">Endomembrane system</location>
        <topology evidence="1">Peripheral membrane protein</topology>
    </subcellularLocation>
</comment>
<feature type="compositionally biased region" description="Basic and acidic residues" evidence="7">
    <location>
        <begin position="2539"/>
        <end position="2561"/>
    </location>
</feature>
<evidence type="ECO:0000256" key="2">
    <source>
        <dbReference type="ARBA" id="ARBA00004496"/>
    </source>
</evidence>
<proteinExistence type="predicted"/>
<feature type="coiled-coil region" evidence="6">
    <location>
        <begin position="1491"/>
        <end position="1602"/>
    </location>
</feature>
<feature type="compositionally biased region" description="Basic and acidic residues" evidence="7">
    <location>
        <begin position="2290"/>
        <end position="2312"/>
    </location>
</feature>
<dbReference type="Proteomes" id="UP001158986">
    <property type="component" value="Unassembled WGS sequence"/>
</dbReference>
<feature type="compositionally biased region" description="Basic and acidic residues" evidence="7">
    <location>
        <begin position="1850"/>
        <end position="1872"/>
    </location>
</feature>
<feature type="coiled-coil region" evidence="6">
    <location>
        <begin position="900"/>
        <end position="1057"/>
    </location>
</feature>
<feature type="coiled-coil region" evidence="6">
    <location>
        <begin position="3029"/>
        <end position="3077"/>
    </location>
</feature>
<dbReference type="PANTHER" id="PTHR23157:SF25">
    <property type="entry name" value="GRIP AND COILED-COIL DOMAIN-CONTAINING PROTEIN 1"/>
    <property type="match status" value="1"/>
</dbReference>
<feature type="region of interest" description="Disordered" evidence="7">
    <location>
        <begin position="2461"/>
        <end position="2496"/>
    </location>
</feature>
<evidence type="ECO:0000313" key="10">
    <source>
        <dbReference type="Proteomes" id="UP001158986"/>
    </source>
</evidence>
<feature type="coiled-coil region" evidence="6">
    <location>
        <begin position="1781"/>
        <end position="1815"/>
    </location>
</feature>
<organism evidence="9 10">
    <name type="scientific">Peronospora belbahrii</name>
    <dbReference type="NCBI Taxonomy" id="622444"/>
    <lineage>
        <taxon>Eukaryota</taxon>
        <taxon>Sar</taxon>
        <taxon>Stramenopiles</taxon>
        <taxon>Oomycota</taxon>
        <taxon>Peronosporomycetes</taxon>
        <taxon>Peronosporales</taxon>
        <taxon>Peronosporaceae</taxon>
        <taxon>Peronospora</taxon>
    </lineage>
</organism>
<feature type="coiled-coil region" evidence="6">
    <location>
        <begin position="1329"/>
        <end position="1391"/>
    </location>
</feature>
<feature type="compositionally biased region" description="Basic and acidic residues" evidence="7">
    <location>
        <begin position="2212"/>
        <end position="2224"/>
    </location>
</feature>
<evidence type="ECO:0000256" key="3">
    <source>
        <dbReference type="ARBA" id="ARBA00022490"/>
    </source>
</evidence>
<evidence type="ECO:0000313" key="9">
    <source>
        <dbReference type="EMBL" id="CAH0518593.1"/>
    </source>
</evidence>
<feature type="region of interest" description="Disordered" evidence="7">
    <location>
        <begin position="1847"/>
        <end position="1880"/>
    </location>
</feature>
<comment type="caution">
    <text evidence="9">The sequence shown here is derived from an EMBL/GenBank/DDBJ whole genome shotgun (WGS) entry which is preliminary data.</text>
</comment>
<feature type="region of interest" description="Disordered" evidence="7">
    <location>
        <begin position="2373"/>
        <end position="2407"/>
    </location>
</feature>
<dbReference type="EMBL" id="CAKLCB010000264">
    <property type="protein sequence ID" value="CAH0518593.1"/>
    <property type="molecule type" value="Genomic_DNA"/>
</dbReference>
<feature type="compositionally biased region" description="Basic and acidic residues" evidence="7">
    <location>
        <begin position="1938"/>
        <end position="1960"/>
    </location>
</feature>
<feature type="coiled-coil region" evidence="6">
    <location>
        <begin position="230"/>
        <end position="257"/>
    </location>
</feature>
<keyword evidence="5" id="KW-0472">Membrane</keyword>
<reference evidence="9 10" key="1">
    <citation type="submission" date="2021-11" db="EMBL/GenBank/DDBJ databases">
        <authorList>
            <person name="Islam A."/>
            <person name="Islam S."/>
            <person name="Flora M.S."/>
            <person name="Rahman M."/>
            <person name="Ziaur R.M."/>
            <person name="Epstein J.H."/>
            <person name="Hassan M."/>
            <person name="Klassen M."/>
            <person name="Woodard K."/>
            <person name="Webb A."/>
            <person name="Webby R.J."/>
            <person name="El Zowalaty M.E."/>
        </authorList>
    </citation>
    <scope>NUCLEOTIDE SEQUENCE [LARGE SCALE GENOMIC DNA]</scope>
    <source>
        <strain evidence="9">Pbs1</strain>
    </source>
</reference>
<feature type="region of interest" description="Disordered" evidence="7">
    <location>
        <begin position="2212"/>
        <end position="2231"/>
    </location>
</feature>
<accession>A0ABN8CZL7</accession>
<evidence type="ECO:0000259" key="8">
    <source>
        <dbReference type="PROSITE" id="PS50913"/>
    </source>
</evidence>
<feature type="coiled-coil region" evidence="6">
    <location>
        <begin position="1111"/>
        <end position="1296"/>
    </location>
</feature>
<protein>
    <recommendedName>
        <fullName evidence="8">GRIP domain-containing protein</fullName>
    </recommendedName>
</protein>
<feature type="compositionally biased region" description="Basic and acidic residues" evidence="7">
    <location>
        <begin position="1"/>
        <end position="12"/>
    </location>
</feature>
<feature type="region of interest" description="Disordered" evidence="7">
    <location>
        <begin position="1933"/>
        <end position="1968"/>
    </location>
</feature>
<feature type="compositionally biased region" description="Basic and acidic residues" evidence="7">
    <location>
        <begin position="2466"/>
        <end position="2488"/>
    </location>
</feature>
<evidence type="ECO:0000256" key="5">
    <source>
        <dbReference type="ARBA" id="ARBA00023136"/>
    </source>
</evidence>
<feature type="region of interest" description="Disordered" evidence="7">
    <location>
        <begin position="2021"/>
        <end position="2056"/>
    </location>
</feature>
<dbReference type="SMART" id="SM00755">
    <property type="entry name" value="Grip"/>
    <property type="match status" value="1"/>
</dbReference>
<keyword evidence="10" id="KW-1185">Reference proteome</keyword>
<feature type="region of interest" description="Disordered" evidence="7">
    <location>
        <begin position="2286"/>
        <end position="2320"/>
    </location>
</feature>
<feature type="region of interest" description="Disordered" evidence="7">
    <location>
        <begin position="2525"/>
        <end position="2569"/>
    </location>
</feature>
<feature type="region of interest" description="Disordered" evidence="7">
    <location>
        <begin position="1"/>
        <end position="28"/>
    </location>
</feature>
<feature type="compositionally biased region" description="Basic and acidic residues" evidence="7">
    <location>
        <begin position="2026"/>
        <end position="2048"/>
    </location>
</feature>
<feature type="coiled-coil region" evidence="6">
    <location>
        <begin position="2901"/>
        <end position="2999"/>
    </location>
</feature>
<evidence type="ECO:0000256" key="7">
    <source>
        <dbReference type="SAM" id="MobiDB-lite"/>
    </source>
</evidence>
<feature type="coiled-coil region" evidence="6">
    <location>
        <begin position="2770"/>
        <end position="2874"/>
    </location>
</feature>
<feature type="coiled-coil region" evidence="6">
    <location>
        <begin position="109"/>
        <end position="178"/>
    </location>
</feature>
<dbReference type="Gene3D" id="1.10.220.60">
    <property type="entry name" value="GRIP domain"/>
    <property type="match status" value="1"/>
</dbReference>
<feature type="coiled-coil region" evidence="6">
    <location>
        <begin position="349"/>
        <end position="404"/>
    </location>
</feature>
<dbReference type="PROSITE" id="PS50913">
    <property type="entry name" value="GRIP"/>
    <property type="match status" value="1"/>
</dbReference>
<sequence>MKKQLDNVRVDMETVSSQSKKTQEQQKLECKDVEEKDILVTLQDVNGRYQTMKQELEEKENEGPIFMSKVEAFDVKMQLQQETMSEIEEKDAIRSSERNEKVQKAAVRLAQEEARVLMFQEENNRLMNQVAEMLENQQQQERDMQILMKENERLQLKMGELRQQLGRAQQEQQDTEQMYFEVASNLNHARRHLDELKQVTGHEDVGEDVDRVRELKTQMANWEPEKAASAEKWMLEKQQLTQQIESLTSANEKANAELVNVAHIREQLLVDVGIDLTYESIKLLFDTKNNEIQMLTDQLSTADDFQEQVICEAISAGVAEAEALRSQLKTLQTQYTFEASEKLERDKTIEELRADLERVAEEHSSLLLANEYECRRACEALAEIEQLRKQLKKEKIEKEQLSDDFFVIESKIEALVAVLQVEKRTFADVDTKISDHSRLGILKKYLDYVQEQYVSAVKANQRQDEAELLQKRIHRYEVENQLVSAKLEECEIALKANAEKFAVRGLGTSFDAEKKYALLGDDAGSVISAGKTGESCNGDSPGLERELELTRAQLHAVEAEMAACKSENLRMIFEVAKTADSVSRLKKDHEVLLGTHREKSLELQTMIVQYMSMESVNQTLASDLTSKSDDLQCCLEAFAMQREDFQSIIADLNIKAEQEYNKIKRDMEDIKAENDVLEERMSELLAIADSRSEPDERQEKNREVEELRSSLVQAKVNFLEQKQQLSALEKKLVDVSKLGSSTCTVNNVLDAERREFEAALIEMIEMEKKLQVAYEAKQCLESALQERMEAKAELEDRLSVAEDKIAELEQQLEQKVALIATIEEQLRSVEEEREKLADEYTKTKSKLERSRGKLEEKAIELETFKTTTNMLKDERTRLFNEIALLKDKIAKSEVQKAEMADSQELANEELEDQLNELADKIAEIEAEKQDLRARLEDTVYQSEEDIHQLRERLYILEEEKSGMDDDNLNLERTIEDLKAKLGTLEEQKEKLEAANESSCHQLILLEDRVEKATSEIATLSVEKHNLTDLQQSLEGNLSALHDEKAKREQTLEEATLKLRDELDQMIVRVGTLQTQLTQSVAEKQELSIALTGLQERFQTDKLAHEEVVAKLELQTSENKAFENKIRVLKQMAEKALQSVQANHDKLSEAESRAAVLVEERDTAGLLLHEKELANKALATQCESLQQQVNKLNSAYEILERKQLEEADAAKETICSLTDAEAKLVESIESLKREMAEAESCIMVLVEERDEARKDLTTKDLKIEMMTAQQGELDLAVEKLENELRILQGQHATEAKAAEEVICNLRKSNAQAETRVDDLNESLLEAGRSLQSIHQQLTESELHVRALEKERDVIRSFLTEKESTHEILSTLQEDLQKKMDVLELELKELRETSSAELAAANDTIACLQMLEVDQAEKLAVVRQELAEAEGCVLVLVEERDAAKKMLSKRELTIEVLGAEHGELQLKSQSMTTELDALRNKTAAEARAAEVYVQNLKEELRCATESLKLAQEEVAASELRLASLTAEFEAVGKTLSDFDTEHKTLNSQKKDLEECIENLKAKIENLETDQAASLTSSEEAVHMLKTSEAELKELLELLQRELSDSAFRSQSLADECDCLRETLSKNEKIISYSTHQTEHYQQRTLSLENELQQMQRQRESDTLTAEETIRSLHESELQTVATLEATRQELCETQARAVSAEEEREAARKALSELESHREAQSAEAESLQKRIQSLESELQELRSQRESDTLTAEETIRSLHESELQTVATLEATRQELCETQARAPKREAESLQKRIQSLESELQELRSQRESDTLTAEETIRSLHESELQTVATLEATRQELCETQARAVSAEEEREAARKALSELESHREAQSAEAESLQKRIQSLESELQELRSQRESDTLTAEETIRSLHESELQTVATLEATRQELCETQARAVSAEEEREAARKALSELESHREAQSAEAESLQKRIQSLESELQELRSQRESDTLTAEETIRSLHESELQTVATLEATRQELCETQARAVSAEEEREAARKALSELESHREAQSAEAESLQKRIQSLESELQELRSQRESDTLTAEETIRSLHESELQTVATLEATRQELCETQARAVSAEEEREAARKALSELESHREAQSAEAESLQKRIQSLESELQELRSQRESDTLTAEETIRSLHESGLQIVATLEATRQELCETQARAVSAEEEREAARKALSELESHREAQSAEAESLQKRIQSLESELQELRSQRESDTLTAEETIRSLHESELQTVATLEATRQELCETQARAVSAEEEREAARKALSELESHREAQSAEAESLQKRIQSLESELQELRSQRESDTLTAEETIRSLHESELQTVATLEATRQELCETQARAVSAEEEREAARKALSELESHREAQSAEAESLQKRIQSLESELQELRSQRESDTLTAEETIRSLHESELQTVATLEATRQELCETQARAVSAEEEREAARKALSELESHREAQSAEAESLQKRIQSLESELQELRSQRESDTLTAEETIRSLHESELQTARAVSAEEEREAARKALSELESHREAQSAEAESLQKRIQSLESELQELRSQRESDTLTAEETIRSLHESELQTVATLEATRQELCEAQARAVFFESEYNSLVVVVKEKEGVLGMLRGEKFTLLGKVQSLEARIAGLDYELEERAKELSIGAQQIERLESQVGQTQRQLGDQLRTSEAASAEELEKLKDQVASLSVASGSAIKELSFLREQRVAEEESYAAGIARKDDVILTLKMKLEEVMGAYKRLKGHLKELQDRLTQQSTSNAYLKTSNDELKALYSASTMELDALKAEFALFRAQPVAMEEELRQSNEKIAQYETQIEDFKKRVVAYDDEVAQVQKQQDMALHDQKEKLLMAFAARDEAAQLKVVKLEKSLVVLTESVEQKEHEIQSMAERLRHIEQEQVKAGSDQEEKVRKYEAERMELVAQLSSASETIEKLSLATDASVSIERETMSQLAKQITQLELEVKVQTEGANAARVALETYKKRAHIALKKALSENKLNLKKAAESAMKLENEVLLAKGRISILKIELEEARRRMVEIESAGDILAQNTCKALEADKRSQEAVRQLEIDSLKAEVRQLKEALDSEKVRLEFQMKQLTERNGALNNEIASLQDEVRIQNTVAEEAVRAKEKEIYDLSKQLHAALAAVASLASNEAGGRHSSSPPPLSPIEKERRSTVSSTHSFGSERNNSFLEEQRNHHLAAAVEDLCPISLASKMTGPNCVEQHLTAPVDDDNDEIVSLKRLLQEMESKSIVFQKKYEDACALLEQAHRQNEHFGKHSAQDLNIEYLKNVVIKYIASQVRSEKDQLVPVIAALLHFSPQEHHQVMVAHRKTSDESGGLFGGVFSLFGASTMTTSVPKPLHYYKPSSSTIGSDKISETAVDSKEKNGILASSNADPSDDENFVIPLNPFAV</sequence>
<feature type="compositionally biased region" description="Basic and acidic residues" evidence="7">
    <location>
        <begin position="2378"/>
        <end position="2400"/>
    </location>
</feature>
<feature type="compositionally biased region" description="Polar residues" evidence="7">
    <location>
        <begin position="3211"/>
        <end position="3222"/>
    </location>
</feature>
<feature type="region of interest" description="Disordered" evidence="7">
    <location>
        <begin position="3188"/>
        <end position="3222"/>
    </location>
</feature>
<feature type="domain" description="GRIP" evidence="8">
    <location>
        <begin position="3313"/>
        <end position="3363"/>
    </location>
</feature>
<dbReference type="InterPro" id="IPR000237">
    <property type="entry name" value="GRIP_dom"/>
</dbReference>
<dbReference type="Pfam" id="PF01465">
    <property type="entry name" value="GRIP"/>
    <property type="match status" value="1"/>
</dbReference>
<name>A0ABN8CZL7_9STRA</name>
<dbReference type="PANTHER" id="PTHR23157">
    <property type="entry name" value="GRIP AND COILED-COIL DOMAIN-CONTAINING PROTEIN 1"/>
    <property type="match status" value="1"/>
</dbReference>
<feature type="coiled-coil region" evidence="6">
    <location>
        <begin position="653"/>
        <end position="857"/>
    </location>
</feature>
<keyword evidence="3" id="KW-0963">Cytoplasm</keyword>
<gene>
    <name evidence="9" type="ORF">PBS001_LOCUS5158</name>
</gene>
<evidence type="ECO:0000256" key="4">
    <source>
        <dbReference type="ARBA" id="ARBA00023054"/>
    </source>
</evidence>
<feature type="compositionally biased region" description="Basic and acidic residues" evidence="7">
    <location>
        <begin position="2114"/>
        <end position="2136"/>
    </location>
</feature>
<feature type="region of interest" description="Disordered" evidence="7">
    <location>
        <begin position="2109"/>
        <end position="2144"/>
    </location>
</feature>
<feature type="coiled-coil region" evidence="6">
    <location>
        <begin position="3104"/>
        <end position="3149"/>
    </location>
</feature>
<dbReference type="InterPro" id="IPR051952">
    <property type="entry name" value="Golgi-autophagy_related"/>
</dbReference>
<feature type="coiled-coil region" evidence="6">
    <location>
        <begin position="1695"/>
        <end position="1750"/>
    </location>
</feature>